<feature type="non-terminal residue" evidence="1">
    <location>
        <position position="57"/>
    </location>
</feature>
<dbReference type="AlphaFoldDB" id="A0A392SL27"/>
<evidence type="ECO:0000313" key="1">
    <source>
        <dbReference type="EMBL" id="MCI49369.1"/>
    </source>
</evidence>
<keyword evidence="2" id="KW-1185">Reference proteome</keyword>
<dbReference type="Proteomes" id="UP000265520">
    <property type="component" value="Unassembled WGS sequence"/>
</dbReference>
<name>A0A392SL27_9FABA</name>
<sequence>MGNWEAEGWSLSLFQEGLLTGTDAYDAAVLLTLLADYHPFDSKDHRRWISEPSGQFS</sequence>
<accession>A0A392SL27</accession>
<comment type="caution">
    <text evidence="1">The sequence shown here is derived from an EMBL/GenBank/DDBJ whole genome shotgun (WGS) entry which is preliminary data.</text>
</comment>
<protein>
    <submittedName>
        <fullName evidence="1">Uncharacterized protein</fullName>
    </submittedName>
</protein>
<organism evidence="1 2">
    <name type="scientific">Trifolium medium</name>
    <dbReference type="NCBI Taxonomy" id="97028"/>
    <lineage>
        <taxon>Eukaryota</taxon>
        <taxon>Viridiplantae</taxon>
        <taxon>Streptophyta</taxon>
        <taxon>Embryophyta</taxon>
        <taxon>Tracheophyta</taxon>
        <taxon>Spermatophyta</taxon>
        <taxon>Magnoliopsida</taxon>
        <taxon>eudicotyledons</taxon>
        <taxon>Gunneridae</taxon>
        <taxon>Pentapetalae</taxon>
        <taxon>rosids</taxon>
        <taxon>fabids</taxon>
        <taxon>Fabales</taxon>
        <taxon>Fabaceae</taxon>
        <taxon>Papilionoideae</taxon>
        <taxon>50 kb inversion clade</taxon>
        <taxon>NPAAA clade</taxon>
        <taxon>Hologalegina</taxon>
        <taxon>IRL clade</taxon>
        <taxon>Trifolieae</taxon>
        <taxon>Trifolium</taxon>
    </lineage>
</organism>
<reference evidence="1 2" key="1">
    <citation type="journal article" date="2018" name="Front. Plant Sci.">
        <title>Red Clover (Trifolium pratense) and Zigzag Clover (T. medium) - A Picture of Genomic Similarities and Differences.</title>
        <authorList>
            <person name="Dluhosova J."/>
            <person name="Istvanek J."/>
            <person name="Nedelnik J."/>
            <person name="Repkova J."/>
        </authorList>
    </citation>
    <scope>NUCLEOTIDE SEQUENCE [LARGE SCALE GENOMIC DNA]</scope>
    <source>
        <strain evidence="2">cv. 10/8</strain>
        <tissue evidence="1">Leaf</tissue>
    </source>
</reference>
<proteinExistence type="predicted"/>
<evidence type="ECO:0000313" key="2">
    <source>
        <dbReference type="Proteomes" id="UP000265520"/>
    </source>
</evidence>
<dbReference type="EMBL" id="LXQA010400173">
    <property type="protein sequence ID" value="MCI49369.1"/>
    <property type="molecule type" value="Genomic_DNA"/>
</dbReference>